<sequence>MLEALMSQIDLYCERTSPALWAEPVNALSNLAFAAAGLWGVREVRRCGAGTFAEVLAWWVVAIGAGSVLFHTFANELTKWADILPIAGFTLAYTLMNLRGFMGMSWQRAAPIFVAFYAAAGLITFLVPGWLREATNGSTGYLPPFLALLFFGALVLASGSRAGWYNFAAAGVFVASVTFRAIDLKICDEFPLGTHFLWHTLNGLMLAILLAATARYGAPRPLALKVRPPERLSPAV</sequence>
<reference evidence="7 8" key="1">
    <citation type="submission" date="2020-02" db="EMBL/GenBank/DDBJ databases">
        <title>Genome sequence of strain CCNWXJ40-4.</title>
        <authorList>
            <person name="Gao J."/>
            <person name="Sun J."/>
        </authorList>
    </citation>
    <scope>NUCLEOTIDE SEQUENCE [LARGE SCALE GENOMIC DNA]</scope>
    <source>
        <strain evidence="7 8">CCNWXJ 40-4</strain>
    </source>
</reference>
<dbReference type="RefSeq" id="WP_165022352.1">
    <property type="nucleotide sequence ID" value="NZ_JAAKZF010000001.1"/>
</dbReference>
<keyword evidence="3" id="KW-0378">Hydrolase</keyword>
<feature type="transmembrane region" description="Helical" evidence="6">
    <location>
        <begin position="140"/>
        <end position="157"/>
    </location>
</feature>
<dbReference type="InterPro" id="IPR008901">
    <property type="entry name" value="ACER"/>
</dbReference>
<dbReference type="EMBL" id="JAAKZF010000001">
    <property type="protein sequence ID" value="NGO49894.1"/>
    <property type="molecule type" value="Genomic_DNA"/>
</dbReference>
<organism evidence="7 8">
    <name type="scientific">Allomesorhizobium camelthorni</name>
    <dbReference type="NCBI Taxonomy" id="475069"/>
    <lineage>
        <taxon>Bacteria</taxon>
        <taxon>Pseudomonadati</taxon>
        <taxon>Pseudomonadota</taxon>
        <taxon>Alphaproteobacteria</taxon>
        <taxon>Hyphomicrobiales</taxon>
        <taxon>Phyllobacteriaceae</taxon>
        <taxon>Allomesorhizobium</taxon>
    </lineage>
</organism>
<dbReference type="Proteomes" id="UP001642900">
    <property type="component" value="Unassembled WGS sequence"/>
</dbReference>
<evidence type="ECO:0000313" key="7">
    <source>
        <dbReference type="EMBL" id="NGO49894.1"/>
    </source>
</evidence>
<evidence type="ECO:0000256" key="1">
    <source>
        <dbReference type="ARBA" id="ARBA00004141"/>
    </source>
</evidence>
<dbReference type="Pfam" id="PF05875">
    <property type="entry name" value="Ceramidase"/>
    <property type="match status" value="1"/>
</dbReference>
<feature type="transmembrane region" description="Helical" evidence="6">
    <location>
        <begin position="53"/>
        <end position="74"/>
    </location>
</feature>
<dbReference type="GO" id="GO:0006672">
    <property type="term" value="P:ceramide metabolic process"/>
    <property type="evidence" value="ECO:0007669"/>
    <property type="project" value="InterPro"/>
</dbReference>
<feature type="transmembrane region" description="Helical" evidence="6">
    <location>
        <begin position="110"/>
        <end position="128"/>
    </location>
</feature>
<evidence type="ECO:0000256" key="4">
    <source>
        <dbReference type="ARBA" id="ARBA00022989"/>
    </source>
</evidence>
<dbReference type="AlphaFoldDB" id="A0A6G4W5R9"/>
<dbReference type="GO" id="GO:0016020">
    <property type="term" value="C:membrane"/>
    <property type="evidence" value="ECO:0007669"/>
    <property type="project" value="UniProtKB-SubCell"/>
</dbReference>
<feature type="transmembrane region" description="Helical" evidence="6">
    <location>
        <begin position="80"/>
        <end position="98"/>
    </location>
</feature>
<dbReference type="GO" id="GO:0016811">
    <property type="term" value="F:hydrolase activity, acting on carbon-nitrogen (but not peptide) bonds, in linear amides"/>
    <property type="evidence" value="ECO:0007669"/>
    <property type="project" value="InterPro"/>
</dbReference>
<comment type="subcellular location">
    <subcellularLocation>
        <location evidence="1">Membrane</location>
        <topology evidence="1">Multi-pass membrane protein</topology>
    </subcellularLocation>
</comment>
<evidence type="ECO:0000256" key="6">
    <source>
        <dbReference type="SAM" id="Phobius"/>
    </source>
</evidence>
<name>A0A6G4W5R9_9HYPH</name>
<keyword evidence="2 6" id="KW-0812">Transmembrane</keyword>
<gene>
    <name evidence="7" type="ORF">G6N73_01665</name>
</gene>
<protein>
    <submittedName>
        <fullName evidence="7">Ceramidase</fullName>
    </submittedName>
</protein>
<feature type="transmembrane region" description="Helical" evidence="6">
    <location>
        <begin position="197"/>
        <end position="218"/>
    </location>
</feature>
<keyword evidence="8" id="KW-1185">Reference proteome</keyword>
<feature type="transmembrane region" description="Helical" evidence="6">
    <location>
        <begin position="20"/>
        <end position="41"/>
    </location>
</feature>
<accession>A0A6G4W5R9</accession>
<evidence type="ECO:0000256" key="5">
    <source>
        <dbReference type="ARBA" id="ARBA00023136"/>
    </source>
</evidence>
<evidence type="ECO:0000256" key="3">
    <source>
        <dbReference type="ARBA" id="ARBA00022801"/>
    </source>
</evidence>
<evidence type="ECO:0000256" key="2">
    <source>
        <dbReference type="ARBA" id="ARBA00022692"/>
    </source>
</evidence>
<comment type="caution">
    <text evidence="7">The sequence shown here is derived from an EMBL/GenBank/DDBJ whole genome shotgun (WGS) entry which is preliminary data.</text>
</comment>
<feature type="transmembrane region" description="Helical" evidence="6">
    <location>
        <begin position="164"/>
        <end position="182"/>
    </location>
</feature>
<keyword evidence="4 6" id="KW-1133">Transmembrane helix</keyword>
<keyword evidence="5 6" id="KW-0472">Membrane</keyword>
<evidence type="ECO:0000313" key="8">
    <source>
        <dbReference type="Proteomes" id="UP001642900"/>
    </source>
</evidence>
<proteinExistence type="predicted"/>